<name>A0AAN6TWR4_9PEZI</name>
<reference evidence="2" key="1">
    <citation type="journal article" date="2023" name="Mol. Phylogenet. Evol.">
        <title>Genome-scale phylogeny and comparative genomics of the fungal order Sordariales.</title>
        <authorList>
            <person name="Hensen N."/>
            <person name="Bonometti L."/>
            <person name="Westerberg I."/>
            <person name="Brannstrom I.O."/>
            <person name="Guillou S."/>
            <person name="Cros-Aarteil S."/>
            <person name="Calhoun S."/>
            <person name="Haridas S."/>
            <person name="Kuo A."/>
            <person name="Mondo S."/>
            <person name="Pangilinan J."/>
            <person name="Riley R."/>
            <person name="LaButti K."/>
            <person name="Andreopoulos B."/>
            <person name="Lipzen A."/>
            <person name="Chen C."/>
            <person name="Yan M."/>
            <person name="Daum C."/>
            <person name="Ng V."/>
            <person name="Clum A."/>
            <person name="Steindorff A."/>
            <person name="Ohm R.A."/>
            <person name="Martin F."/>
            <person name="Silar P."/>
            <person name="Natvig D.O."/>
            <person name="Lalanne C."/>
            <person name="Gautier V."/>
            <person name="Ament-Velasquez S.L."/>
            <person name="Kruys A."/>
            <person name="Hutchinson M.I."/>
            <person name="Powell A.J."/>
            <person name="Barry K."/>
            <person name="Miller A.N."/>
            <person name="Grigoriev I.V."/>
            <person name="Debuchy R."/>
            <person name="Gladieux P."/>
            <person name="Hiltunen Thoren M."/>
            <person name="Johannesson H."/>
        </authorList>
    </citation>
    <scope>NUCLEOTIDE SEQUENCE</scope>
    <source>
        <strain evidence="2">CBS 731.68</strain>
    </source>
</reference>
<organism evidence="2 3">
    <name type="scientific">Parathielavia appendiculata</name>
    <dbReference type="NCBI Taxonomy" id="2587402"/>
    <lineage>
        <taxon>Eukaryota</taxon>
        <taxon>Fungi</taxon>
        <taxon>Dikarya</taxon>
        <taxon>Ascomycota</taxon>
        <taxon>Pezizomycotina</taxon>
        <taxon>Sordariomycetes</taxon>
        <taxon>Sordariomycetidae</taxon>
        <taxon>Sordariales</taxon>
        <taxon>Chaetomiaceae</taxon>
        <taxon>Parathielavia</taxon>
    </lineage>
</organism>
<comment type="caution">
    <text evidence="2">The sequence shown here is derived from an EMBL/GenBank/DDBJ whole genome shotgun (WGS) entry which is preliminary data.</text>
</comment>
<reference evidence="2" key="2">
    <citation type="submission" date="2023-05" db="EMBL/GenBank/DDBJ databases">
        <authorList>
            <consortium name="Lawrence Berkeley National Laboratory"/>
            <person name="Steindorff A."/>
            <person name="Hensen N."/>
            <person name="Bonometti L."/>
            <person name="Westerberg I."/>
            <person name="Brannstrom I.O."/>
            <person name="Guillou S."/>
            <person name="Cros-Aarteil S."/>
            <person name="Calhoun S."/>
            <person name="Haridas S."/>
            <person name="Kuo A."/>
            <person name="Mondo S."/>
            <person name="Pangilinan J."/>
            <person name="Riley R."/>
            <person name="Labutti K."/>
            <person name="Andreopoulos B."/>
            <person name="Lipzen A."/>
            <person name="Chen C."/>
            <person name="Yanf M."/>
            <person name="Daum C."/>
            <person name="Ng V."/>
            <person name="Clum A."/>
            <person name="Ohm R."/>
            <person name="Martin F."/>
            <person name="Silar P."/>
            <person name="Natvig D."/>
            <person name="Lalanne C."/>
            <person name="Gautier V."/>
            <person name="Ament-Velasquez S.L."/>
            <person name="Kruys A."/>
            <person name="Hutchinson M.I."/>
            <person name="Powell A.J."/>
            <person name="Barry K."/>
            <person name="Miller A.N."/>
            <person name="Grigoriev I.V."/>
            <person name="Debuchy R."/>
            <person name="Gladieux P."/>
            <person name="Thoren M.H."/>
            <person name="Johannesson H."/>
        </authorList>
    </citation>
    <scope>NUCLEOTIDE SEQUENCE</scope>
    <source>
        <strain evidence="2">CBS 731.68</strain>
    </source>
</reference>
<gene>
    <name evidence="2" type="ORF">N657DRAFT_646806</name>
</gene>
<dbReference type="RefSeq" id="XP_062645904.1">
    <property type="nucleotide sequence ID" value="XM_062793186.1"/>
</dbReference>
<evidence type="ECO:0000256" key="1">
    <source>
        <dbReference type="SAM" id="MobiDB-lite"/>
    </source>
</evidence>
<dbReference type="GeneID" id="87829955"/>
<accession>A0AAN6TWR4</accession>
<dbReference type="EMBL" id="MU853231">
    <property type="protein sequence ID" value="KAK4122133.1"/>
    <property type="molecule type" value="Genomic_DNA"/>
</dbReference>
<dbReference type="AlphaFoldDB" id="A0AAN6TWR4"/>
<evidence type="ECO:0000313" key="3">
    <source>
        <dbReference type="Proteomes" id="UP001302602"/>
    </source>
</evidence>
<sequence length="119" mass="13041">MYPAGVVRVLPVLFPFPISVANRPGPRGSRPLALLAQQKLRLRSFGLDSPLRRSGTVTEGADRQRGQSGLRFSIRRPNTDTSRPFLLVSLSTLLVSCWEGVTGPPFSSSDVVHHRVASY</sequence>
<protein>
    <submittedName>
        <fullName evidence="2">Uncharacterized protein</fullName>
    </submittedName>
</protein>
<proteinExistence type="predicted"/>
<keyword evidence="3" id="KW-1185">Reference proteome</keyword>
<feature type="region of interest" description="Disordered" evidence="1">
    <location>
        <begin position="51"/>
        <end position="80"/>
    </location>
</feature>
<evidence type="ECO:0000313" key="2">
    <source>
        <dbReference type="EMBL" id="KAK4122133.1"/>
    </source>
</evidence>
<dbReference type="Proteomes" id="UP001302602">
    <property type="component" value="Unassembled WGS sequence"/>
</dbReference>